<comment type="caution">
    <text evidence="5">The sequence shown here is derived from an EMBL/GenBank/DDBJ whole genome shotgun (WGS) entry which is preliminary data.</text>
</comment>
<feature type="region of interest" description="Disordered" evidence="2">
    <location>
        <begin position="27"/>
        <end position="63"/>
    </location>
</feature>
<dbReference type="OrthoDB" id="166023at2"/>
<dbReference type="InterPro" id="IPR029050">
    <property type="entry name" value="Immunoprotect_excell_Ig-like"/>
</dbReference>
<name>A0A101U8F0_9ACTN</name>
<keyword evidence="1 3" id="KW-0732">Signal</keyword>
<evidence type="ECO:0000256" key="1">
    <source>
        <dbReference type="ARBA" id="ARBA00022729"/>
    </source>
</evidence>
<dbReference type="PROSITE" id="PS51257">
    <property type="entry name" value="PROKAR_LIPOPROTEIN"/>
    <property type="match status" value="1"/>
</dbReference>
<dbReference type="Gene3D" id="2.60.40.1240">
    <property type="match status" value="1"/>
</dbReference>
<evidence type="ECO:0000313" key="6">
    <source>
        <dbReference type="Proteomes" id="UP000053429"/>
    </source>
</evidence>
<accession>A0A101U8F0</accession>
<dbReference type="Pfam" id="PF11611">
    <property type="entry name" value="DUF4352"/>
    <property type="match status" value="1"/>
</dbReference>
<feature type="signal peptide" evidence="3">
    <location>
        <begin position="1"/>
        <end position="24"/>
    </location>
</feature>
<reference evidence="5 6" key="1">
    <citation type="submission" date="2015-10" db="EMBL/GenBank/DDBJ databases">
        <title>Draft genome sequence of Streptomyces caeruleatus NRRL B-24802, type strain for the species Streptomyces caeruleatus.</title>
        <authorList>
            <person name="Ruckert C."/>
            <person name="Winkler A."/>
            <person name="Kalinowski J."/>
            <person name="Kampfer P."/>
            <person name="Glaeser S."/>
        </authorList>
    </citation>
    <scope>NUCLEOTIDE SEQUENCE [LARGE SCALE GENOMIC DNA]</scope>
    <source>
        <strain evidence="5 6">NRRL B-24802</strain>
    </source>
</reference>
<dbReference type="Proteomes" id="UP000053429">
    <property type="component" value="Unassembled WGS sequence"/>
</dbReference>
<gene>
    <name evidence="5" type="ORF">AQJ67_03510</name>
</gene>
<dbReference type="InterPro" id="IPR029051">
    <property type="entry name" value="DUF4352"/>
</dbReference>
<evidence type="ECO:0000259" key="4">
    <source>
        <dbReference type="Pfam" id="PF11611"/>
    </source>
</evidence>
<evidence type="ECO:0000256" key="2">
    <source>
        <dbReference type="SAM" id="MobiDB-lite"/>
    </source>
</evidence>
<feature type="domain" description="DUF4352" evidence="4">
    <location>
        <begin position="82"/>
        <end position="188"/>
    </location>
</feature>
<organism evidence="5 6">
    <name type="scientific">Streptomyces caeruleatus</name>
    <dbReference type="NCBI Taxonomy" id="661399"/>
    <lineage>
        <taxon>Bacteria</taxon>
        <taxon>Bacillati</taxon>
        <taxon>Actinomycetota</taxon>
        <taxon>Actinomycetes</taxon>
        <taxon>Kitasatosporales</taxon>
        <taxon>Streptomycetaceae</taxon>
        <taxon>Streptomyces</taxon>
    </lineage>
</organism>
<dbReference type="AlphaFoldDB" id="A0A101U8F0"/>
<dbReference type="STRING" id="661399.AQJ67_03510"/>
<dbReference type="RefSeq" id="WP_062716460.1">
    <property type="nucleotide sequence ID" value="NZ_KQ948924.1"/>
</dbReference>
<proteinExistence type="predicted"/>
<evidence type="ECO:0000256" key="3">
    <source>
        <dbReference type="SAM" id="SignalP"/>
    </source>
</evidence>
<keyword evidence="6" id="KW-1185">Reference proteome</keyword>
<sequence>MVHHTRIRLAATAAVAVAALGLTACGSGSGDEVVDKPKAKASATAEGAAEKEAPAEKSSAAPEVAKVGDTLALKGMEAGSGLDVTVVKVADNARSGDEFFAPESGNRWIGVQFQLVNTGTKVYSDAPVNGAKMTDDQGQQFGTVLADITAGPSMSSDVRLKPGAKTLGWIVFELPKASKAATVTFGMDSGFAEQIGEWKLS</sequence>
<dbReference type="EMBL" id="LMWY01000003">
    <property type="protein sequence ID" value="KUO05894.1"/>
    <property type="molecule type" value="Genomic_DNA"/>
</dbReference>
<protein>
    <recommendedName>
        <fullName evidence="4">DUF4352 domain-containing protein</fullName>
    </recommendedName>
</protein>
<feature type="chain" id="PRO_5039191405" description="DUF4352 domain-containing protein" evidence="3">
    <location>
        <begin position="25"/>
        <end position="201"/>
    </location>
</feature>
<evidence type="ECO:0000313" key="5">
    <source>
        <dbReference type="EMBL" id="KUO05894.1"/>
    </source>
</evidence>